<dbReference type="EMBL" id="AP018005">
    <property type="protein sequence ID" value="BBB15796.1"/>
    <property type="molecule type" value="Genomic_DNA"/>
</dbReference>
<organism evidence="4 5">
    <name type="scientific">Candidatus Rickettsiella viridis</name>
    <dbReference type="NCBI Taxonomy" id="676208"/>
    <lineage>
        <taxon>Bacteria</taxon>
        <taxon>Pseudomonadati</taxon>
        <taxon>Pseudomonadota</taxon>
        <taxon>Gammaproteobacteria</taxon>
        <taxon>Legionellales</taxon>
        <taxon>Coxiellaceae</taxon>
        <taxon>Rickettsiella</taxon>
    </lineage>
</organism>
<accession>A0A2Z5UW01</accession>
<keyword evidence="5" id="KW-1185">Reference proteome</keyword>
<dbReference type="Gene3D" id="2.60.40.790">
    <property type="match status" value="1"/>
</dbReference>
<keyword evidence="4" id="KW-0346">Stress response</keyword>
<protein>
    <submittedName>
        <fullName evidence="4">Heat shock protein Hsp20</fullName>
    </submittedName>
</protein>
<comment type="similarity">
    <text evidence="1 2">Belongs to the small heat shock protein (HSP20) family.</text>
</comment>
<dbReference type="Pfam" id="PF00011">
    <property type="entry name" value="HSP20"/>
    <property type="match status" value="1"/>
</dbReference>
<evidence type="ECO:0000313" key="4">
    <source>
        <dbReference type="EMBL" id="BBB15796.1"/>
    </source>
</evidence>
<gene>
    <name evidence="4" type="ORF">RVIR1_13500</name>
</gene>
<dbReference type="PROSITE" id="PS01031">
    <property type="entry name" value="SHSP"/>
    <property type="match status" value="1"/>
</dbReference>
<feature type="domain" description="SHSP" evidence="3">
    <location>
        <begin position="37"/>
        <end position="151"/>
    </location>
</feature>
<name>A0A2Z5UW01_9COXI</name>
<dbReference type="CDD" id="cd06464">
    <property type="entry name" value="ACD_sHsps-like"/>
    <property type="match status" value="1"/>
</dbReference>
<evidence type="ECO:0000256" key="1">
    <source>
        <dbReference type="PROSITE-ProRule" id="PRU00285"/>
    </source>
</evidence>
<dbReference type="OrthoDB" id="9792695at2"/>
<dbReference type="AlphaFoldDB" id="A0A2Z5UW01"/>
<evidence type="ECO:0000313" key="5">
    <source>
        <dbReference type="Proteomes" id="UP000282483"/>
    </source>
</evidence>
<dbReference type="InterPro" id="IPR008978">
    <property type="entry name" value="HSP20-like_chaperone"/>
</dbReference>
<sequence length="151" mass="17495">MTNTTRYRPSLLHQLHRLSQEWDQLFEPNYPEDNSLVETSHWAPCVDIKEEPERFILYADIPGVDPHDIEIAMENGVLTIKGERTSAKKEERGGYTRIERSTGSFYRRFALPDTADPDRVTAEGKHGVLEVIIPKREKMKSKKIKVAMKRD</sequence>
<proteinExistence type="inferred from homology"/>
<dbReference type="SUPFAM" id="SSF49764">
    <property type="entry name" value="HSP20-like chaperones"/>
    <property type="match status" value="1"/>
</dbReference>
<reference evidence="4 5" key="1">
    <citation type="submission" date="2017-03" db="EMBL/GenBank/DDBJ databases">
        <title>The genome sequence of Candidatus Rickettsiella viridis.</title>
        <authorList>
            <person name="Nikoh N."/>
            <person name="Tsuchida T."/>
            <person name="Yamaguchi K."/>
            <person name="Maeda T."/>
            <person name="Shigenobu S."/>
            <person name="Fukatsu T."/>
        </authorList>
    </citation>
    <scope>NUCLEOTIDE SEQUENCE [LARGE SCALE GENOMIC DNA]</scope>
    <source>
        <strain evidence="4 5">Ap-RA04</strain>
    </source>
</reference>
<dbReference type="InterPro" id="IPR002068">
    <property type="entry name" value="A-crystallin/Hsp20_dom"/>
</dbReference>
<dbReference type="RefSeq" id="WP_126323330.1">
    <property type="nucleotide sequence ID" value="NZ_AP018005.1"/>
</dbReference>
<evidence type="ECO:0000259" key="3">
    <source>
        <dbReference type="PROSITE" id="PS01031"/>
    </source>
</evidence>
<dbReference type="InterPro" id="IPR031107">
    <property type="entry name" value="Small_HSP"/>
</dbReference>
<dbReference type="KEGG" id="rvi:RVIR1_13500"/>
<dbReference type="Proteomes" id="UP000282483">
    <property type="component" value="Chromosome"/>
</dbReference>
<dbReference type="PANTHER" id="PTHR11527">
    <property type="entry name" value="HEAT-SHOCK PROTEIN 20 FAMILY MEMBER"/>
    <property type="match status" value="1"/>
</dbReference>
<evidence type="ECO:0000256" key="2">
    <source>
        <dbReference type="RuleBase" id="RU003616"/>
    </source>
</evidence>